<reference evidence="1 2" key="1">
    <citation type="submission" date="2021-01" db="EMBL/GenBank/DDBJ databases">
        <title>WGS of actinomycetes isolated from Thailand.</title>
        <authorList>
            <person name="Thawai C."/>
        </authorList>
    </citation>
    <scope>NUCLEOTIDE SEQUENCE [LARGE SCALE GENOMIC DNA]</scope>
    <source>
        <strain evidence="1 2">LPG 2</strain>
    </source>
</reference>
<dbReference type="Proteomes" id="UP000602198">
    <property type="component" value="Unassembled WGS sequence"/>
</dbReference>
<protein>
    <submittedName>
        <fullName evidence="1">Uncharacterized protein</fullName>
    </submittedName>
</protein>
<sequence length="72" mass="8239">MSEIDRLTELTRIPRADLDALGDLDDTHHAALRAAFEHARDTRDRELDEAIDNGLTMVPRLVRPAVRRMLFS</sequence>
<name>A0ABS1MAF1_9NOCA</name>
<accession>A0ABS1MAF1</accession>
<organism evidence="1 2">
    <name type="scientific">Nocardia acididurans</name>
    <dbReference type="NCBI Taxonomy" id="2802282"/>
    <lineage>
        <taxon>Bacteria</taxon>
        <taxon>Bacillati</taxon>
        <taxon>Actinomycetota</taxon>
        <taxon>Actinomycetes</taxon>
        <taxon>Mycobacteriales</taxon>
        <taxon>Nocardiaceae</taxon>
        <taxon>Nocardia</taxon>
    </lineage>
</organism>
<comment type="caution">
    <text evidence="1">The sequence shown here is derived from an EMBL/GenBank/DDBJ whole genome shotgun (WGS) entry which is preliminary data.</text>
</comment>
<evidence type="ECO:0000313" key="1">
    <source>
        <dbReference type="EMBL" id="MBL1077025.1"/>
    </source>
</evidence>
<dbReference type="RefSeq" id="WP_201949621.1">
    <property type="nucleotide sequence ID" value="NZ_JAERRJ010000008.1"/>
</dbReference>
<proteinExistence type="predicted"/>
<keyword evidence="2" id="KW-1185">Reference proteome</keyword>
<evidence type="ECO:0000313" key="2">
    <source>
        <dbReference type="Proteomes" id="UP000602198"/>
    </source>
</evidence>
<dbReference type="EMBL" id="JAERRJ010000008">
    <property type="protein sequence ID" value="MBL1077025.1"/>
    <property type="molecule type" value="Genomic_DNA"/>
</dbReference>
<gene>
    <name evidence="1" type="ORF">JK358_21745</name>
</gene>